<accession>A0A1H6WPA3</accession>
<evidence type="ECO:0000256" key="1">
    <source>
        <dbReference type="SAM" id="MobiDB-lite"/>
    </source>
</evidence>
<dbReference type="STRING" id="1416801.SAMN05192553_102687"/>
<feature type="region of interest" description="Disordered" evidence="1">
    <location>
        <begin position="163"/>
        <end position="187"/>
    </location>
</feature>
<dbReference type="OrthoDB" id="1272765at2"/>
<evidence type="ECO:0000313" key="3">
    <source>
        <dbReference type="Proteomes" id="UP000199403"/>
    </source>
</evidence>
<organism evidence="2 3">
    <name type="scientific">Cyclobacterium xiamenense</name>
    <dbReference type="NCBI Taxonomy" id="1297121"/>
    <lineage>
        <taxon>Bacteria</taxon>
        <taxon>Pseudomonadati</taxon>
        <taxon>Bacteroidota</taxon>
        <taxon>Cytophagia</taxon>
        <taxon>Cytophagales</taxon>
        <taxon>Cyclobacteriaceae</taxon>
        <taxon>Cyclobacterium</taxon>
    </lineage>
</organism>
<name>A0A1H6WPA3_9BACT</name>
<dbReference type="Proteomes" id="UP000199403">
    <property type="component" value="Unassembled WGS sequence"/>
</dbReference>
<protein>
    <submittedName>
        <fullName evidence="2">Uncharacterized protein</fullName>
    </submittedName>
</protein>
<dbReference type="AlphaFoldDB" id="A0A1H6WPA3"/>
<dbReference type="RefSeq" id="WP_092171940.1">
    <property type="nucleotide sequence ID" value="NZ_FNZH01000002.1"/>
</dbReference>
<dbReference type="EMBL" id="FNZH01000002">
    <property type="protein sequence ID" value="SEJ16027.1"/>
    <property type="molecule type" value="Genomic_DNA"/>
</dbReference>
<proteinExistence type="predicted"/>
<evidence type="ECO:0000313" key="2">
    <source>
        <dbReference type="EMBL" id="SEJ16027.1"/>
    </source>
</evidence>
<keyword evidence="3" id="KW-1185">Reference proteome</keyword>
<gene>
    <name evidence="2" type="ORF">SAMN05192553_102687</name>
</gene>
<reference evidence="3" key="1">
    <citation type="submission" date="2016-10" db="EMBL/GenBank/DDBJ databases">
        <authorList>
            <person name="Varghese N."/>
            <person name="Submissions S."/>
        </authorList>
    </citation>
    <scope>NUCLEOTIDE SEQUENCE [LARGE SCALE GENOMIC DNA]</scope>
    <source>
        <strain evidence="3">IBRC-M 10761</strain>
    </source>
</reference>
<sequence>MTYVKVSVPKIRVGAGAPKPKEPNVLIMLAEDVQTMPTRDGVVSTSAIVLKEGKKAMAVYFNPKSINRFDASEGETSEEMGGWLSNFEALRPGDDEHFAAWLQEHLNEGVIILSKECGDAKGTRLQGTPCNPLFMSVEAQDNQEGISSTLTFVSGQRSFNKMTHYRHDDPPVYDPPVEGSGSAGSGI</sequence>